<dbReference type="InterPro" id="IPR036271">
    <property type="entry name" value="Tet_transcr_reg_TetR-rel_C_sf"/>
</dbReference>
<keyword evidence="7" id="KW-1185">Reference proteome</keyword>
<gene>
    <name evidence="6" type="ORF">ACFPIE_19450</name>
</gene>
<feature type="DNA-binding region" description="H-T-H motif" evidence="4">
    <location>
        <begin position="32"/>
        <end position="51"/>
    </location>
</feature>
<sequence length="183" mass="19577">MTRPLRKDAADRRSALLRAAADVFAKEGIDTPLDRIAEQAGVGRATLYRNFANRTEIALAVLLVEVESLGERFADPADPEAFLHFLEALSEHLNRNTALAGVVRAAPSPEILTPLRQALVKAATPALKLSQAAGLVRPDIKPADIRILSAMLGAALHNAAPAERNALARRSLSLVLDAVRAEP</sequence>
<evidence type="ECO:0000256" key="1">
    <source>
        <dbReference type="ARBA" id="ARBA00023015"/>
    </source>
</evidence>
<keyword evidence="3" id="KW-0804">Transcription</keyword>
<dbReference type="Pfam" id="PF21597">
    <property type="entry name" value="TetR_C_43"/>
    <property type="match status" value="1"/>
</dbReference>
<reference evidence="7" key="1">
    <citation type="journal article" date="2019" name="Int. J. Syst. Evol. Microbiol.">
        <title>The Global Catalogue of Microorganisms (GCM) 10K type strain sequencing project: providing services to taxonomists for standard genome sequencing and annotation.</title>
        <authorList>
            <consortium name="The Broad Institute Genomics Platform"/>
            <consortium name="The Broad Institute Genome Sequencing Center for Infectious Disease"/>
            <person name="Wu L."/>
            <person name="Ma J."/>
        </authorList>
    </citation>
    <scope>NUCLEOTIDE SEQUENCE [LARGE SCALE GENOMIC DNA]</scope>
    <source>
        <strain evidence="7">JCM 12125</strain>
    </source>
</reference>
<evidence type="ECO:0000259" key="5">
    <source>
        <dbReference type="PROSITE" id="PS50977"/>
    </source>
</evidence>
<accession>A0ABW0FX66</accession>
<dbReference type="InterPro" id="IPR050109">
    <property type="entry name" value="HTH-type_TetR-like_transc_reg"/>
</dbReference>
<keyword evidence="1" id="KW-0805">Transcription regulation</keyword>
<keyword evidence="2 4" id="KW-0238">DNA-binding</keyword>
<feature type="domain" description="HTH tetR-type" evidence="5">
    <location>
        <begin position="10"/>
        <end position="69"/>
    </location>
</feature>
<proteinExistence type="predicted"/>
<organism evidence="6 7">
    <name type="scientific">Brevundimonas staleyi</name>
    <dbReference type="NCBI Taxonomy" id="74326"/>
    <lineage>
        <taxon>Bacteria</taxon>
        <taxon>Pseudomonadati</taxon>
        <taxon>Pseudomonadota</taxon>
        <taxon>Alphaproteobacteria</taxon>
        <taxon>Caulobacterales</taxon>
        <taxon>Caulobacteraceae</taxon>
        <taxon>Brevundimonas</taxon>
    </lineage>
</organism>
<dbReference type="Proteomes" id="UP001596152">
    <property type="component" value="Unassembled WGS sequence"/>
</dbReference>
<dbReference type="EMBL" id="JBHSLF010000055">
    <property type="protein sequence ID" value="MFC5346099.1"/>
    <property type="molecule type" value="Genomic_DNA"/>
</dbReference>
<evidence type="ECO:0000256" key="4">
    <source>
        <dbReference type="PROSITE-ProRule" id="PRU00335"/>
    </source>
</evidence>
<dbReference type="SUPFAM" id="SSF46689">
    <property type="entry name" value="Homeodomain-like"/>
    <property type="match status" value="1"/>
</dbReference>
<dbReference type="RefSeq" id="WP_374038333.1">
    <property type="nucleotide sequence ID" value="NZ_CP169082.1"/>
</dbReference>
<dbReference type="Pfam" id="PF00440">
    <property type="entry name" value="TetR_N"/>
    <property type="match status" value="1"/>
</dbReference>
<dbReference type="InterPro" id="IPR001647">
    <property type="entry name" value="HTH_TetR"/>
</dbReference>
<protein>
    <submittedName>
        <fullName evidence="6">TetR/AcrR family transcriptional regulator</fullName>
    </submittedName>
</protein>
<evidence type="ECO:0000313" key="6">
    <source>
        <dbReference type="EMBL" id="MFC5346099.1"/>
    </source>
</evidence>
<dbReference type="Gene3D" id="1.10.357.10">
    <property type="entry name" value="Tetracycline Repressor, domain 2"/>
    <property type="match status" value="1"/>
</dbReference>
<evidence type="ECO:0000313" key="7">
    <source>
        <dbReference type="Proteomes" id="UP001596152"/>
    </source>
</evidence>
<dbReference type="InterPro" id="IPR009057">
    <property type="entry name" value="Homeodomain-like_sf"/>
</dbReference>
<dbReference type="InterPro" id="IPR049445">
    <property type="entry name" value="TetR_SbtR-like_C"/>
</dbReference>
<evidence type="ECO:0000256" key="2">
    <source>
        <dbReference type="ARBA" id="ARBA00023125"/>
    </source>
</evidence>
<evidence type="ECO:0000256" key="3">
    <source>
        <dbReference type="ARBA" id="ARBA00023163"/>
    </source>
</evidence>
<dbReference type="SUPFAM" id="SSF48498">
    <property type="entry name" value="Tetracyclin repressor-like, C-terminal domain"/>
    <property type="match status" value="1"/>
</dbReference>
<comment type="caution">
    <text evidence="6">The sequence shown here is derived from an EMBL/GenBank/DDBJ whole genome shotgun (WGS) entry which is preliminary data.</text>
</comment>
<dbReference type="PANTHER" id="PTHR30055">
    <property type="entry name" value="HTH-TYPE TRANSCRIPTIONAL REGULATOR RUTR"/>
    <property type="match status" value="1"/>
</dbReference>
<dbReference type="PROSITE" id="PS50977">
    <property type="entry name" value="HTH_TETR_2"/>
    <property type="match status" value="1"/>
</dbReference>
<dbReference type="PRINTS" id="PR00455">
    <property type="entry name" value="HTHTETR"/>
</dbReference>
<dbReference type="PANTHER" id="PTHR30055:SF234">
    <property type="entry name" value="HTH-TYPE TRANSCRIPTIONAL REGULATOR BETI"/>
    <property type="match status" value="1"/>
</dbReference>
<name>A0ABW0FX66_9CAUL</name>